<protein>
    <submittedName>
        <fullName evidence="2">Glycosyl transferase family 28</fullName>
    </submittedName>
</protein>
<dbReference type="Gene3D" id="3.40.50.2000">
    <property type="entry name" value="Glycogen Phosphorylase B"/>
    <property type="match status" value="1"/>
</dbReference>
<proteinExistence type="predicted"/>
<name>A0A4R7K4K3_9CLOT</name>
<dbReference type="Pfam" id="PF04101">
    <property type="entry name" value="Glyco_tran_28_C"/>
    <property type="match status" value="1"/>
</dbReference>
<sequence length="358" mass="41629">MKTIAFYISNHGFGHAARNIPIIQNLLLLDRDLKIIVKTHTRQLEFIKQSLSRFSSRIAYYDEYVDLGLILKENSYLVDKEKLDAELKGFISTWEDRIEKETSFIKENKIDLIVSDVVPWIFQSAKKSGVRSVLISNFTWAEIYKELFDSEVVNIYEDSYRKADYAFIFPLAGDIGKYFKNTYEVGLSSREFNEEPVKYIKNKYKRPIVFVSLGRSVEINDEIEVEHLPYDFIYTEGIKLRGNNTYKLPVDTGNTQDYIKASEIIITKAGWSTISESICAQRPILVLNRPEIKEDVNTINNLLNLKIANTIEFNQLDEENLSILIEETKKLIENYRFLPDRYKNSSKEIASSLLKLSY</sequence>
<keyword evidence="3" id="KW-1185">Reference proteome</keyword>
<evidence type="ECO:0000259" key="1">
    <source>
        <dbReference type="Pfam" id="PF04101"/>
    </source>
</evidence>
<dbReference type="PANTHER" id="PTHR38134">
    <property type="entry name" value="SLR1395 PROTEIN"/>
    <property type="match status" value="1"/>
</dbReference>
<dbReference type="GO" id="GO:0016758">
    <property type="term" value="F:hexosyltransferase activity"/>
    <property type="evidence" value="ECO:0007669"/>
    <property type="project" value="InterPro"/>
</dbReference>
<feature type="domain" description="Glycosyl transferase family 28 C-terminal" evidence="1">
    <location>
        <begin position="254"/>
        <end position="350"/>
    </location>
</feature>
<gene>
    <name evidence="2" type="ORF">EDD71_13611</name>
</gene>
<dbReference type="OrthoDB" id="9776616at2"/>
<evidence type="ECO:0000313" key="2">
    <source>
        <dbReference type="EMBL" id="TDT46086.1"/>
    </source>
</evidence>
<dbReference type="InterPro" id="IPR007235">
    <property type="entry name" value="Glyco_trans_28_C"/>
</dbReference>
<keyword evidence="2" id="KW-0808">Transferase</keyword>
<accession>A0A4R7K4K3</accession>
<organism evidence="2 3">
    <name type="scientific">Fonticella tunisiensis</name>
    <dbReference type="NCBI Taxonomy" id="1096341"/>
    <lineage>
        <taxon>Bacteria</taxon>
        <taxon>Bacillati</taxon>
        <taxon>Bacillota</taxon>
        <taxon>Clostridia</taxon>
        <taxon>Eubacteriales</taxon>
        <taxon>Clostridiaceae</taxon>
        <taxon>Fonticella</taxon>
    </lineage>
</organism>
<reference evidence="2 3" key="1">
    <citation type="submission" date="2019-03" db="EMBL/GenBank/DDBJ databases">
        <title>Genomic Encyclopedia of Type Strains, Phase IV (KMG-IV): sequencing the most valuable type-strain genomes for metagenomic binning, comparative biology and taxonomic classification.</title>
        <authorList>
            <person name="Goeker M."/>
        </authorList>
    </citation>
    <scope>NUCLEOTIDE SEQUENCE [LARGE SCALE GENOMIC DNA]</scope>
    <source>
        <strain evidence="2 3">DSM 24455</strain>
    </source>
</reference>
<dbReference type="AlphaFoldDB" id="A0A4R7K4K3"/>
<evidence type="ECO:0000313" key="3">
    <source>
        <dbReference type="Proteomes" id="UP000295325"/>
    </source>
</evidence>
<dbReference type="InterPro" id="IPR053205">
    <property type="entry name" value="GHMP_kinase_L-arabinokinase"/>
</dbReference>
<dbReference type="SUPFAM" id="SSF53756">
    <property type="entry name" value="UDP-Glycosyltransferase/glycogen phosphorylase"/>
    <property type="match status" value="1"/>
</dbReference>
<dbReference type="RefSeq" id="WP_133629351.1">
    <property type="nucleotide sequence ID" value="NZ_SOAZ01000036.1"/>
</dbReference>
<comment type="caution">
    <text evidence="2">The sequence shown here is derived from an EMBL/GenBank/DDBJ whole genome shotgun (WGS) entry which is preliminary data.</text>
</comment>
<dbReference type="PANTHER" id="PTHR38134:SF2">
    <property type="entry name" value="GALACTOKINASE"/>
    <property type="match status" value="1"/>
</dbReference>
<dbReference type="EMBL" id="SOAZ01000036">
    <property type="protein sequence ID" value="TDT46086.1"/>
    <property type="molecule type" value="Genomic_DNA"/>
</dbReference>
<dbReference type="Proteomes" id="UP000295325">
    <property type="component" value="Unassembled WGS sequence"/>
</dbReference>